<dbReference type="GO" id="GO:0071555">
    <property type="term" value="P:cell wall organization"/>
    <property type="evidence" value="ECO:0007669"/>
    <property type="project" value="UniProtKB-KW"/>
</dbReference>
<dbReference type="GO" id="GO:0015648">
    <property type="term" value="F:lipid-linked peptidoglycan transporter activity"/>
    <property type="evidence" value="ECO:0007669"/>
    <property type="project" value="UniProtKB-UniRule"/>
</dbReference>
<keyword evidence="1" id="KW-0813">Transport</keyword>
<dbReference type="InterPro" id="IPR021260">
    <property type="entry name" value="Amj"/>
</dbReference>
<dbReference type="RefSeq" id="WP_088909776.1">
    <property type="nucleotide sequence ID" value="NZ_CP018145.1"/>
</dbReference>
<dbReference type="EMBL" id="CP018145">
    <property type="protein sequence ID" value="ASJ56190.1"/>
    <property type="molecule type" value="Genomic_DNA"/>
</dbReference>
<dbReference type="HAMAP" id="MF_02077">
    <property type="entry name" value="Amj_flippase"/>
    <property type="match status" value="1"/>
</dbReference>
<gene>
    <name evidence="1" type="primary">amj</name>
    <name evidence="2" type="ORF">BP422_23130</name>
</gene>
<comment type="similarity">
    <text evidence="1">Belongs to the Amj family.</text>
</comment>
<feature type="transmembrane region" description="Helical" evidence="1">
    <location>
        <begin position="79"/>
        <end position="99"/>
    </location>
</feature>
<comment type="pathway">
    <text evidence="1">Cell wall biogenesis; peptidoglycan biosynthesis.</text>
</comment>
<dbReference type="Proteomes" id="UP000197781">
    <property type="component" value="Chromosome"/>
</dbReference>
<dbReference type="AlphaFoldDB" id="A0A220MNT6"/>
<name>A0A220MNT6_9BACL</name>
<protein>
    <recommendedName>
        <fullName evidence="1">Lipid II flippase Amj</fullName>
    </recommendedName>
</protein>
<dbReference type="GO" id="GO:0009252">
    <property type="term" value="P:peptidoglycan biosynthetic process"/>
    <property type="evidence" value="ECO:0007669"/>
    <property type="project" value="UniProtKB-UniRule"/>
</dbReference>
<keyword evidence="1" id="KW-0133">Cell shape</keyword>
<feature type="transmembrane region" description="Helical" evidence="1">
    <location>
        <begin position="188"/>
        <end position="210"/>
    </location>
</feature>
<keyword evidence="1" id="KW-1133">Transmembrane helix</keyword>
<keyword evidence="1" id="KW-1003">Cell membrane</keyword>
<evidence type="ECO:0000313" key="3">
    <source>
        <dbReference type="Proteomes" id="UP000197781"/>
    </source>
</evidence>
<dbReference type="KEGG" id="bfm:BP422_23130"/>
<dbReference type="GO" id="GO:0005886">
    <property type="term" value="C:plasma membrane"/>
    <property type="evidence" value="ECO:0007669"/>
    <property type="project" value="UniProtKB-SubCell"/>
</dbReference>
<keyword evidence="1" id="KW-0573">Peptidoglycan synthesis</keyword>
<evidence type="ECO:0000256" key="1">
    <source>
        <dbReference type="HAMAP-Rule" id="MF_02077"/>
    </source>
</evidence>
<comment type="caution">
    <text evidence="1">Lacks conserved residue(s) required for the propagation of feature annotation.</text>
</comment>
<evidence type="ECO:0000313" key="2">
    <source>
        <dbReference type="EMBL" id="ASJ56190.1"/>
    </source>
</evidence>
<feature type="transmembrane region" description="Helical" evidence="1">
    <location>
        <begin position="155"/>
        <end position="176"/>
    </location>
</feature>
<reference evidence="2 3" key="1">
    <citation type="submission" date="2016-11" db="EMBL/GenBank/DDBJ databases">
        <authorList>
            <person name="Jaros S."/>
            <person name="Januszkiewicz K."/>
            <person name="Wedrychowicz H."/>
        </authorList>
    </citation>
    <scope>NUCLEOTIDE SEQUENCE [LARGE SCALE GENOMIC DNA]</scope>
    <source>
        <strain evidence="2 3">NF2</strain>
    </source>
</reference>
<dbReference type="Pfam" id="PF10997">
    <property type="entry name" value="Amj"/>
    <property type="match status" value="1"/>
</dbReference>
<proteinExistence type="inferred from homology"/>
<organism evidence="2 3">
    <name type="scientific">Brevibacillus formosus</name>
    <dbReference type="NCBI Taxonomy" id="54913"/>
    <lineage>
        <taxon>Bacteria</taxon>
        <taxon>Bacillati</taxon>
        <taxon>Bacillota</taxon>
        <taxon>Bacilli</taxon>
        <taxon>Bacillales</taxon>
        <taxon>Paenibacillaceae</taxon>
        <taxon>Brevibacillus</taxon>
    </lineage>
</organism>
<comment type="function">
    <text evidence="1">Involved in peptidoglycan biosynthesis. Transports lipid-linked peptidoglycan precursors from the inner to the outer leaflet of the cytoplasmic membrane.</text>
</comment>
<keyword evidence="1" id="KW-0812">Transmembrane</keyword>
<keyword evidence="1" id="KW-0961">Cell wall biogenesis/degradation</keyword>
<accession>A0A220MNT6</accession>
<dbReference type="UniPathway" id="UPA00219"/>
<feature type="transmembrane region" description="Helical" evidence="1">
    <location>
        <begin position="231"/>
        <end position="257"/>
    </location>
</feature>
<dbReference type="GO" id="GO:0008360">
    <property type="term" value="P:regulation of cell shape"/>
    <property type="evidence" value="ECO:0007669"/>
    <property type="project" value="UniProtKB-KW"/>
</dbReference>
<comment type="subcellular location">
    <subcellularLocation>
        <location evidence="1">Cell membrane</location>
        <topology evidence="1">Multi-pass membrane protein</topology>
    </subcellularLocation>
</comment>
<sequence length="264" mass="29224">MDALWLICLLTFIIHTTETLTYGIRFAGVQTGRIAVAMSLVGIVLLLSRTSNLIQGPFTGGLMDQAAIEHFDPSTQLHVIIASSSLGTLAAIVLFPTFVQISKRMISHLEIAGSIPQMIRTAVTVETIRRVHHHVRIPSWQAISRFRIKGVPKRLLLLNAFGTAIYTSSVLSVLYATLLAPDYKATVLMSSGLINGFATIFMTILVDPQIALLTEKAMQGKTTQQSIRDMYLWLMISRFIGTILAQFLLIPAAYWVAWLSPLFH</sequence>
<keyword evidence="1" id="KW-0472">Membrane</keyword>